<dbReference type="Proteomes" id="UP000186684">
    <property type="component" value="Unassembled WGS sequence"/>
</dbReference>
<evidence type="ECO:0000313" key="1">
    <source>
        <dbReference type="EMBL" id="SIS98285.1"/>
    </source>
</evidence>
<sequence length="207" mass="23013">MHPNPAFRSADHAKDIAFARARGFGTLCVSAEPVPLLAHVPFALSENGHRAMLHLVRSNPIARRTDSEAPARIAVMGPDSYISPDWYGVDDQVPTWNYVAVHLTGRLIRQPQEDMRVMLDHQSGMAEAHLAPKPVWQTDKMTPEVLERMMRQIVPFHFEVEQIDATWKLGQNKPDAVRMAAAEAVEADGVGQELVALAALMRDPPEL</sequence>
<name>A0A1N7NIR6_9RHOB</name>
<dbReference type="Gene3D" id="2.30.110.10">
    <property type="entry name" value="Electron Transport, Fmn-binding Protein, Chain A"/>
    <property type="match status" value="1"/>
</dbReference>
<dbReference type="InterPro" id="IPR012349">
    <property type="entry name" value="Split_barrel_FMN-bd"/>
</dbReference>
<dbReference type="Pfam" id="PF04299">
    <property type="entry name" value="FMN_bind_2"/>
    <property type="match status" value="1"/>
</dbReference>
<dbReference type="OrthoDB" id="9794948at2"/>
<accession>A0A1N7NIR6</accession>
<keyword evidence="2" id="KW-1185">Reference proteome</keyword>
<dbReference type="EMBL" id="FTOQ01000008">
    <property type="protein sequence ID" value="SIS98285.1"/>
    <property type="molecule type" value="Genomic_DNA"/>
</dbReference>
<dbReference type="AlphaFoldDB" id="A0A1N7NIR6"/>
<protein>
    <submittedName>
        <fullName evidence="1">Negative transcriptional regulator, PaiB family</fullName>
    </submittedName>
</protein>
<dbReference type="PIRSF" id="PIRSF010372">
    <property type="entry name" value="PaiB"/>
    <property type="match status" value="1"/>
</dbReference>
<reference evidence="2" key="1">
    <citation type="submission" date="2017-01" db="EMBL/GenBank/DDBJ databases">
        <authorList>
            <person name="Varghese N."/>
            <person name="Submissions S."/>
        </authorList>
    </citation>
    <scope>NUCLEOTIDE SEQUENCE [LARGE SCALE GENOMIC DNA]</scope>
    <source>
        <strain evidence="2">DSM 29430</strain>
    </source>
</reference>
<organism evidence="1 2">
    <name type="scientific">Roseivivax lentus</name>
    <dbReference type="NCBI Taxonomy" id="633194"/>
    <lineage>
        <taxon>Bacteria</taxon>
        <taxon>Pseudomonadati</taxon>
        <taxon>Pseudomonadota</taxon>
        <taxon>Alphaproteobacteria</taxon>
        <taxon>Rhodobacterales</taxon>
        <taxon>Roseobacteraceae</taxon>
        <taxon>Roseivivax</taxon>
    </lineage>
</organism>
<dbReference type="RefSeq" id="WP_076448694.1">
    <property type="nucleotide sequence ID" value="NZ_FTOQ01000008.1"/>
</dbReference>
<dbReference type="PANTHER" id="PTHR35802:SF1">
    <property type="entry name" value="PROTEASE SYNTHASE AND SPORULATION PROTEIN PAI 2"/>
    <property type="match status" value="1"/>
</dbReference>
<dbReference type="InterPro" id="IPR007396">
    <property type="entry name" value="TR_PAI2-type"/>
</dbReference>
<dbReference type="PANTHER" id="PTHR35802">
    <property type="entry name" value="PROTEASE SYNTHASE AND SPORULATION PROTEIN PAI 2"/>
    <property type="match status" value="1"/>
</dbReference>
<dbReference type="STRING" id="633194.SAMN05421759_108146"/>
<evidence type="ECO:0000313" key="2">
    <source>
        <dbReference type="Proteomes" id="UP000186684"/>
    </source>
</evidence>
<proteinExistence type="predicted"/>
<gene>
    <name evidence="1" type="ORF">SAMN05421759_108146</name>
</gene>
<dbReference type="SUPFAM" id="SSF50475">
    <property type="entry name" value="FMN-binding split barrel"/>
    <property type="match status" value="1"/>
</dbReference>